<dbReference type="AlphaFoldDB" id="A0A0G0Q8X8"/>
<comment type="caution">
    <text evidence="1">The sequence shown here is derived from an EMBL/GenBank/DDBJ whole genome shotgun (WGS) entry which is preliminary data.</text>
</comment>
<reference evidence="1 2" key="1">
    <citation type="journal article" date="2015" name="Nature">
        <title>rRNA introns, odd ribosomes, and small enigmatic genomes across a large radiation of phyla.</title>
        <authorList>
            <person name="Brown C.T."/>
            <person name="Hug L.A."/>
            <person name="Thomas B.C."/>
            <person name="Sharon I."/>
            <person name="Castelle C.J."/>
            <person name="Singh A."/>
            <person name="Wilkins M.J."/>
            <person name="Williams K.H."/>
            <person name="Banfield J.F."/>
        </authorList>
    </citation>
    <scope>NUCLEOTIDE SEQUENCE [LARGE SCALE GENOMIC DNA]</scope>
</reference>
<evidence type="ECO:0000313" key="2">
    <source>
        <dbReference type="Proteomes" id="UP000034325"/>
    </source>
</evidence>
<dbReference type="Proteomes" id="UP000034325">
    <property type="component" value="Unassembled WGS sequence"/>
</dbReference>
<organism evidence="1 2">
    <name type="scientific">Candidatus Woesebacteria bacterium GW2011_GWA1_39_12</name>
    <dbReference type="NCBI Taxonomy" id="1618549"/>
    <lineage>
        <taxon>Bacteria</taxon>
        <taxon>Candidatus Woeseibacteriota</taxon>
    </lineage>
</organism>
<sequence length="169" mass="19966">MKTLFKITLILLAFFSFSGVFFSVYSQENAPDVKIVYEDVNPDTFVRYGLKRLTEKGRGFVTLYIFKNKRPEYLTEILERRVNELAFTVIKEKRSSLEESSSRYSTYTGIINNELNNFDEENKSNLSQKLKRHLTIINYLKTKFSHETAEWRFLQQDYESAEVLLSKLN</sequence>
<accession>A0A0G0Q8X8</accession>
<evidence type="ECO:0008006" key="3">
    <source>
        <dbReference type="Google" id="ProtNLM"/>
    </source>
</evidence>
<protein>
    <recommendedName>
        <fullName evidence="3">DUF5667 domain-containing protein</fullName>
    </recommendedName>
</protein>
<gene>
    <name evidence="1" type="ORF">UT23_C0005G0044</name>
</gene>
<dbReference type="EMBL" id="LBWA01000005">
    <property type="protein sequence ID" value="KKQ98121.1"/>
    <property type="molecule type" value="Genomic_DNA"/>
</dbReference>
<evidence type="ECO:0000313" key="1">
    <source>
        <dbReference type="EMBL" id="KKQ98121.1"/>
    </source>
</evidence>
<name>A0A0G0Q8X8_9BACT</name>
<proteinExistence type="predicted"/>